<evidence type="ECO:0000256" key="7">
    <source>
        <dbReference type="SAM" id="Phobius"/>
    </source>
</evidence>
<evidence type="ECO:0000256" key="6">
    <source>
        <dbReference type="SAM" id="MobiDB-lite"/>
    </source>
</evidence>
<dbReference type="Gene3D" id="1.20.1250.20">
    <property type="entry name" value="MFS general substrate transporter like domains"/>
    <property type="match status" value="1"/>
</dbReference>
<evidence type="ECO:0000256" key="5">
    <source>
        <dbReference type="ARBA" id="ARBA00023136"/>
    </source>
</evidence>
<protein>
    <recommendedName>
        <fullName evidence="8">Major facilitator superfamily (MFS) profile domain-containing protein</fullName>
    </recommendedName>
</protein>
<dbReference type="GO" id="GO:0005351">
    <property type="term" value="F:carbohydrate:proton symporter activity"/>
    <property type="evidence" value="ECO:0007669"/>
    <property type="project" value="TreeGrafter"/>
</dbReference>
<dbReference type="InterPro" id="IPR050360">
    <property type="entry name" value="MFS_Sugar_Transporters"/>
</dbReference>
<dbReference type="InterPro" id="IPR005829">
    <property type="entry name" value="Sugar_transporter_CS"/>
</dbReference>
<dbReference type="GO" id="GO:0016020">
    <property type="term" value="C:membrane"/>
    <property type="evidence" value="ECO:0007669"/>
    <property type="project" value="UniProtKB-SubCell"/>
</dbReference>
<feature type="transmembrane region" description="Helical" evidence="7">
    <location>
        <begin position="788"/>
        <end position="808"/>
    </location>
</feature>
<dbReference type="PROSITE" id="PS00217">
    <property type="entry name" value="SUGAR_TRANSPORT_2"/>
    <property type="match status" value="1"/>
</dbReference>
<dbReference type="OrthoDB" id="3936150at2759"/>
<dbReference type="Pfam" id="PF00083">
    <property type="entry name" value="Sugar_tr"/>
    <property type="match status" value="1"/>
</dbReference>
<feature type="transmembrane region" description="Helical" evidence="7">
    <location>
        <begin position="889"/>
        <end position="907"/>
    </location>
</feature>
<gene>
    <name evidence="9" type="ORF">EHS25_006788</name>
</gene>
<keyword evidence="10" id="KW-1185">Reference proteome</keyword>
<name>A0A427XRA0_9TREE</name>
<keyword evidence="4 7" id="KW-1133">Transmembrane helix</keyword>
<feature type="transmembrane region" description="Helical" evidence="7">
    <location>
        <begin position="599"/>
        <end position="618"/>
    </location>
</feature>
<accession>A0A427XRA0</accession>
<comment type="caution">
    <text evidence="9">The sequence shown here is derived from an EMBL/GenBank/DDBJ whole genome shotgun (WGS) entry which is preliminary data.</text>
</comment>
<dbReference type="PROSITE" id="PS50850">
    <property type="entry name" value="MFS"/>
    <property type="match status" value="1"/>
</dbReference>
<evidence type="ECO:0000256" key="4">
    <source>
        <dbReference type="ARBA" id="ARBA00022989"/>
    </source>
</evidence>
<dbReference type="InterPro" id="IPR036259">
    <property type="entry name" value="MFS_trans_sf"/>
</dbReference>
<reference evidence="9 10" key="1">
    <citation type="submission" date="2018-11" db="EMBL/GenBank/DDBJ databases">
        <title>Genome sequence of Saitozyma podzolica DSM 27192.</title>
        <authorList>
            <person name="Aliyu H."/>
            <person name="Gorte O."/>
            <person name="Ochsenreither K."/>
        </authorList>
    </citation>
    <scope>NUCLEOTIDE SEQUENCE [LARGE SCALE GENOMIC DNA]</scope>
    <source>
        <strain evidence="9 10">DSM 27192</strain>
    </source>
</reference>
<dbReference type="EMBL" id="RSCD01000030">
    <property type="protein sequence ID" value="RSH81432.1"/>
    <property type="molecule type" value="Genomic_DNA"/>
</dbReference>
<dbReference type="SUPFAM" id="SSF103473">
    <property type="entry name" value="MFS general substrate transporter"/>
    <property type="match status" value="1"/>
</dbReference>
<dbReference type="AlphaFoldDB" id="A0A427XRA0"/>
<dbReference type="InterPro" id="IPR005828">
    <property type="entry name" value="MFS_sugar_transport-like"/>
</dbReference>
<evidence type="ECO:0000256" key="1">
    <source>
        <dbReference type="ARBA" id="ARBA00004141"/>
    </source>
</evidence>
<comment type="subcellular location">
    <subcellularLocation>
        <location evidence="1">Membrane</location>
        <topology evidence="1">Multi-pass membrane protein</topology>
    </subcellularLocation>
</comment>
<evidence type="ECO:0000313" key="10">
    <source>
        <dbReference type="Proteomes" id="UP000279259"/>
    </source>
</evidence>
<feature type="transmembrane region" description="Helical" evidence="7">
    <location>
        <begin position="542"/>
        <end position="559"/>
    </location>
</feature>
<feature type="transmembrane region" description="Helical" evidence="7">
    <location>
        <begin position="565"/>
        <end position="587"/>
    </location>
</feature>
<evidence type="ECO:0000256" key="2">
    <source>
        <dbReference type="ARBA" id="ARBA00010992"/>
    </source>
</evidence>
<feature type="transmembrane region" description="Helical" evidence="7">
    <location>
        <begin position="854"/>
        <end position="877"/>
    </location>
</feature>
<dbReference type="PANTHER" id="PTHR48022:SF2">
    <property type="entry name" value="PLASTIDIC GLUCOSE TRANSPORTER 4"/>
    <property type="match status" value="1"/>
</dbReference>
<comment type="similarity">
    <text evidence="2">Belongs to the major facilitator superfamily. Sugar transporter (TC 2.A.1.1) family.</text>
</comment>
<evidence type="ECO:0000259" key="8">
    <source>
        <dbReference type="PROSITE" id="PS50850"/>
    </source>
</evidence>
<evidence type="ECO:0000256" key="3">
    <source>
        <dbReference type="ARBA" id="ARBA00022692"/>
    </source>
</evidence>
<keyword evidence="3 7" id="KW-0812">Transmembrane</keyword>
<dbReference type="InterPro" id="IPR020846">
    <property type="entry name" value="MFS_dom"/>
</dbReference>
<feature type="region of interest" description="Disordered" evidence="6">
    <location>
        <begin position="213"/>
        <end position="234"/>
    </location>
</feature>
<keyword evidence="5 7" id="KW-0472">Membrane</keyword>
<organism evidence="9 10">
    <name type="scientific">Saitozyma podzolica</name>
    <dbReference type="NCBI Taxonomy" id="1890683"/>
    <lineage>
        <taxon>Eukaryota</taxon>
        <taxon>Fungi</taxon>
        <taxon>Dikarya</taxon>
        <taxon>Basidiomycota</taxon>
        <taxon>Agaricomycotina</taxon>
        <taxon>Tremellomycetes</taxon>
        <taxon>Tremellales</taxon>
        <taxon>Trimorphomycetaceae</taxon>
        <taxon>Saitozyma</taxon>
    </lineage>
</organism>
<feature type="domain" description="Major facilitator superfamily (MFS) profile" evidence="8">
    <location>
        <begin position="463"/>
        <end position="911"/>
    </location>
</feature>
<feature type="transmembrane region" description="Helical" evidence="7">
    <location>
        <begin position="723"/>
        <end position="744"/>
    </location>
</feature>
<dbReference type="PANTHER" id="PTHR48022">
    <property type="entry name" value="PLASTIDIC GLUCOSE TRANSPORTER 4"/>
    <property type="match status" value="1"/>
</dbReference>
<sequence>MTDPPSQSSSDRACLSSLPNELLIHVMENNTRLELQAWARTCRRMRNVATTVFRNEMLNLGYGEPCNIPRGVWLLDEADGDDFNEMKPSRTPPQIGDVDGPMTNEEGTGWEDEEQEVWAEPHVLFRHGCVIRHLPSYNCPSTHEADDESGHFPYRTAFEFAVLPLVRTLDLLFEWNGVVSSSVQVANDNGVTVWDTLETLHQATFALVKVSEGPPGDSTHPFPKPDRQLHEYRPVPPPPTEIIGYCTRTVLAKAPKQAVNSSVLHIADRHSRSTKWSFAFALGRFDRPLHKSSVIRASSASGWCIISNWSSNGRSSDRGSVAPLTHGWGYGPRLAGNARCSTSRVYHSRDAATHRAPWASITENHSHPSDLQRIMDEITNASLPANPAPDASPGEDKHTGEIELAHTSDLAVVGENGEVLDAKWSALKEGANKAEEYEHSLSFWASVKEYKAACFWAFVASLSIIMEASKTKNAGYDWTSTSGLWGMYEFRKSFGTFIPSLNDYQAPAPWQSAISQSPSIGSVFGVYWGGYLNDRFGYRKSLIINYFFVIPCIALSTFATNKVMLLMGGFLMGIPFGAFACLGEAFASEICPMSLRGYLTGYVNICWCMGGFVGTGVTVRTQNISSSWAWRIPYMTQWIWPIPLITLTYFAPESPWWLVRHGKLLEAENSVRRLGSKQTRDRSRDVVANMVRTNQMEMEFTRSVGTSKWLDMFRGTNLRRTEITVMVWLLQQMSGVIFAGNVVFVFEQAGISQQAAFDLGLGTSAIQLFSNFINMFLMFFLGRRTIYLVGFIYSAVNLVVVGVTSIYGDRGSLSARWVQAGFQMAFMVGYTGFLGPSCYAILGEASSTRLRNKTIAFSRMVYAIDGLIFNILNSYMINPSAFNWQGKTAFFWVPFATAGAAWCFWRLPEFKHRSYYEINILFEKKVPARKFKSTLVEVNEEEMLGTSASLQMASMG</sequence>
<dbReference type="Proteomes" id="UP000279259">
    <property type="component" value="Unassembled WGS sequence"/>
</dbReference>
<dbReference type="FunFam" id="1.20.1250.20:FF:000078">
    <property type="entry name" value="MFS maltose transporter, putative"/>
    <property type="match status" value="1"/>
</dbReference>
<dbReference type="InterPro" id="IPR036047">
    <property type="entry name" value="F-box-like_dom_sf"/>
</dbReference>
<dbReference type="SUPFAM" id="SSF81383">
    <property type="entry name" value="F-box domain"/>
    <property type="match status" value="1"/>
</dbReference>
<feature type="transmembrane region" description="Helical" evidence="7">
    <location>
        <begin position="764"/>
        <end position="781"/>
    </location>
</feature>
<evidence type="ECO:0000313" key="9">
    <source>
        <dbReference type="EMBL" id="RSH81432.1"/>
    </source>
</evidence>
<proteinExistence type="inferred from homology"/>
<feature type="transmembrane region" description="Helical" evidence="7">
    <location>
        <begin position="820"/>
        <end position="842"/>
    </location>
</feature>
<feature type="compositionally biased region" description="Basic and acidic residues" evidence="6">
    <location>
        <begin position="223"/>
        <end position="233"/>
    </location>
</feature>